<dbReference type="PROSITE" id="PS51186">
    <property type="entry name" value="GNAT"/>
    <property type="match status" value="1"/>
</dbReference>
<keyword evidence="2" id="KW-0012">Acyltransferase</keyword>
<reference evidence="4 5" key="1">
    <citation type="submission" date="2018-12" db="EMBL/GenBank/DDBJ databases">
        <title>YIM 101343 draft genome.</title>
        <authorList>
            <person name="Chen X."/>
        </authorList>
    </citation>
    <scope>NUCLEOTIDE SEQUENCE [LARGE SCALE GENOMIC DNA]</scope>
    <source>
        <strain evidence="4 5">YIM 101343</strain>
    </source>
</reference>
<keyword evidence="1 4" id="KW-0808">Transferase</keyword>
<proteinExistence type="predicted"/>
<dbReference type="InterPro" id="IPR024537">
    <property type="entry name" value="DUF3322"/>
</dbReference>
<sequence>MKHQEDVRAQAETFYRRNHRAWLLGEFTPRGISLQPPTAQDVAADGGRAVGEWLKHWAGYPGKVETVRKRLGYLGTYDVPARVVLDTPAAAATAAGCADEWVRMVEVLDLFVDKLGEKVRAPLAAEAQSWAQWNDLEVSQYVDVIRWLQENDTADYYLRELPIRGVDTKWIGDHDKVVAAVHSMQGFRQKPLMVEMRTLDPTLLVGDFLHVLCPVTELAARQVAAENIIIVENHQSFLALPQLEGTWAMFGGGYRSDTLAAGLGWLAEKNVHYWSDLDSHGFNMVSRTRAVLPAMRTVLMDLDTIIHHEDLAVEESTALPYDVTNLAPGEKQALDYLRERAQGRCLRIEQERLDFPWVCAQLEAQVRHSQLHIRPETTGDVEVVRDVVTQAFAGVEHSDGSEPAIVDALREAGALTVSLVAEQDGEVTGHVAASPVSIGDGTAGWYGIGPVAVRPDRQGRGIGSRLMEHVLDTLRGAGAAGAVLLGEPAFYTRFGFRPVAGLSYRAAPAEYFLALSFTDVPPPAGEVSYHPAFSQ</sequence>
<dbReference type="CDD" id="cd04301">
    <property type="entry name" value="NAT_SF"/>
    <property type="match status" value="1"/>
</dbReference>
<dbReference type="SUPFAM" id="SSF55729">
    <property type="entry name" value="Acyl-CoA N-acyltransferases (Nat)"/>
    <property type="match status" value="1"/>
</dbReference>
<evidence type="ECO:0000313" key="4">
    <source>
        <dbReference type="EMBL" id="RSZ66085.1"/>
    </source>
</evidence>
<dbReference type="InterPro" id="IPR050832">
    <property type="entry name" value="Bact_Acetyltransf"/>
</dbReference>
<organism evidence="4 5">
    <name type="scientific">Corynebacterium hylobatis</name>
    <dbReference type="NCBI Taxonomy" id="1859290"/>
    <lineage>
        <taxon>Bacteria</taxon>
        <taxon>Bacillati</taxon>
        <taxon>Actinomycetota</taxon>
        <taxon>Actinomycetes</taxon>
        <taxon>Mycobacteriales</taxon>
        <taxon>Corynebacteriaceae</taxon>
        <taxon>Corynebacterium</taxon>
    </lineage>
</organism>
<dbReference type="Gene3D" id="3.40.630.30">
    <property type="match status" value="1"/>
</dbReference>
<protein>
    <submittedName>
        <fullName evidence="4">GNAT family N-acetyltransferase</fullName>
    </submittedName>
</protein>
<feature type="domain" description="N-acetyltransferase" evidence="3">
    <location>
        <begin position="371"/>
        <end position="518"/>
    </location>
</feature>
<accession>A0A3S0AY02</accession>
<dbReference type="Pfam" id="PF11795">
    <property type="entry name" value="DUF3322"/>
    <property type="match status" value="1"/>
</dbReference>
<dbReference type="InterPro" id="IPR024534">
    <property type="entry name" value="JetD_C"/>
</dbReference>
<dbReference type="Pfam" id="PF09983">
    <property type="entry name" value="JetD_C"/>
    <property type="match status" value="1"/>
</dbReference>
<dbReference type="RefSeq" id="WP_126119374.1">
    <property type="nucleotide sequence ID" value="NZ_RXHJ01000001.1"/>
</dbReference>
<name>A0A3S0AY02_9CORY</name>
<evidence type="ECO:0000313" key="5">
    <source>
        <dbReference type="Proteomes" id="UP000274907"/>
    </source>
</evidence>
<dbReference type="AlphaFoldDB" id="A0A3S0AY02"/>
<comment type="caution">
    <text evidence="4">The sequence shown here is derived from an EMBL/GenBank/DDBJ whole genome shotgun (WGS) entry which is preliminary data.</text>
</comment>
<dbReference type="EMBL" id="RXHJ01000001">
    <property type="protein sequence ID" value="RSZ66085.1"/>
    <property type="molecule type" value="Genomic_DNA"/>
</dbReference>
<dbReference type="InterPro" id="IPR016181">
    <property type="entry name" value="Acyl_CoA_acyltransferase"/>
</dbReference>
<evidence type="ECO:0000256" key="1">
    <source>
        <dbReference type="ARBA" id="ARBA00022679"/>
    </source>
</evidence>
<evidence type="ECO:0000256" key="2">
    <source>
        <dbReference type="ARBA" id="ARBA00023315"/>
    </source>
</evidence>
<keyword evidence="5" id="KW-1185">Reference proteome</keyword>
<dbReference type="Proteomes" id="UP000274907">
    <property type="component" value="Unassembled WGS sequence"/>
</dbReference>
<dbReference type="PANTHER" id="PTHR43877">
    <property type="entry name" value="AMINOALKYLPHOSPHONATE N-ACETYLTRANSFERASE-RELATED-RELATED"/>
    <property type="match status" value="1"/>
</dbReference>
<evidence type="ECO:0000259" key="3">
    <source>
        <dbReference type="PROSITE" id="PS51186"/>
    </source>
</evidence>
<gene>
    <name evidence="4" type="ORF">EAH68_00580</name>
</gene>
<dbReference type="OrthoDB" id="322908at2"/>
<dbReference type="GO" id="GO:0016747">
    <property type="term" value="F:acyltransferase activity, transferring groups other than amino-acyl groups"/>
    <property type="evidence" value="ECO:0007669"/>
    <property type="project" value="InterPro"/>
</dbReference>
<dbReference type="InterPro" id="IPR000182">
    <property type="entry name" value="GNAT_dom"/>
</dbReference>
<dbReference type="Pfam" id="PF13527">
    <property type="entry name" value="Acetyltransf_9"/>
    <property type="match status" value="1"/>
</dbReference>